<protein>
    <recommendedName>
        <fullName evidence="2">25S rRNA (uridine-N(3))-methyltransferase BMT5-like domain-containing protein</fullName>
    </recommendedName>
</protein>
<feature type="compositionally biased region" description="Basic residues" evidence="1">
    <location>
        <begin position="14"/>
        <end position="26"/>
    </location>
</feature>
<dbReference type="GO" id="GO:0070475">
    <property type="term" value="P:rRNA base methylation"/>
    <property type="evidence" value="ECO:0007669"/>
    <property type="project" value="InterPro"/>
</dbReference>
<dbReference type="Gene3D" id="3.40.50.150">
    <property type="entry name" value="Vaccinia Virus protein VP39"/>
    <property type="match status" value="1"/>
</dbReference>
<feature type="compositionally biased region" description="Acidic residues" evidence="1">
    <location>
        <begin position="276"/>
        <end position="285"/>
    </location>
</feature>
<organism evidence="3 4">
    <name type="scientific">Schizothecium vesticola</name>
    <dbReference type="NCBI Taxonomy" id="314040"/>
    <lineage>
        <taxon>Eukaryota</taxon>
        <taxon>Fungi</taxon>
        <taxon>Dikarya</taxon>
        <taxon>Ascomycota</taxon>
        <taxon>Pezizomycotina</taxon>
        <taxon>Sordariomycetes</taxon>
        <taxon>Sordariomycetidae</taxon>
        <taxon>Sordariales</taxon>
        <taxon>Schizotheciaceae</taxon>
        <taxon>Schizothecium</taxon>
    </lineage>
</organism>
<feature type="compositionally biased region" description="Basic and acidic residues" evidence="1">
    <location>
        <begin position="289"/>
        <end position="317"/>
    </location>
</feature>
<feature type="region of interest" description="Disordered" evidence="1">
    <location>
        <begin position="1"/>
        <end position="57"/>
    </location>
</feature>
<evidence type="ECO:0000313" key="4">
    <source>
        <dbReference type="Proteomes" id="UP001172155"/>
    </source>
</evidence>
<feature type="region of interest" description="Disordered" evidence="1">
    <location>
        <begin position="271"/>
        <end position="325"/>
    </location>
</feature>
<evidence type="ECO:0000259" key="2">
    <source>
        <dbReference type="Pfam" id="PF10354"/>
    </source>
</evidence>
<dbReference type="CDD" id="cd02440">
    <property type="entry name" value="AdoMet_MTases"/>
    <property type="match status" value="1"/>
</dbReference>
<dbReference type="InterPro" id="IPR029063">
    <property type="entry name" value="SAM-dependent_MTases_sf"/>
</dbReference>
<dbReference type="Pfam" id="PF10354">
    <property type="entry name" value="BMT5-like"/>
    <property type="match status" value="1"/>
</dbReference>
<dbReference type="Proteomes" id="UP001172155">
    <property type="component" value="Unassembled WGS sequence"/>
</dbReference>
<comment type="caution">
    <text evidence="3">The sequence shown here is derived from an EMBL/GenBank/DDBJ whole genome shotgun (WGS) entry which is preliminary data.</text>
</comment>
<dbReference type="GO" id="GO:0005737">
    <property type="term" value="C:cytoplasm"/>
    <property type="evidence" value="ECO:0007669"/>
    <property type="project" value="TreeGrafter"/>
</dbReference>
<dbReference type="PANTHER" id="PTHR11538">
    <property type="entry name" value="PHENYLALANYL-TRNA SYNTHETASE"/>
    <property type="match status" value="1"/>
</dbReference>
<dbReference type="EMBL" id="JAUKUD010000001">
    <property type="protein sequence ID" value="KAK0753141.1"/>
    <property type="molecule type" value="Genomic_DNA"/>
</dbReference>
<dbReference type="InterPro" id="IPR019446">
    <property type="entry name" value="BMT5-like"/>
</dbReference>
<evidence type="ECO:0000256" key="1">
    <source>
        <dbReference type="SAM" id="MobiDB-lite"/>
    </source>
</evidence>
<feature type="domain" description="25S rRNA (uridine-N(3))-methyltransferase BMT5-like" evidence="2">
    <location>
        <begin position="64"/>
        <end position="240"/>
    </location>
</feature>
<gene>
    <name evidence="3" type="ORF">B0T18DRAFT_433992</name>
</gene>
<name>A0AA40F9E4_9PEZI</name>
<dbReference type="GO" id="GO:0070042">
    <property type="term" value="F:rRNA (uridine-N3-)-methyltransferase activity"/>
    <property type="evidence" value="ECO:0007669"/>
    <property type="project" value="InterPro"/>
</dbReference>
<keyword evidence="4" id="KW-1185">Reference proteome</keyword>
<dbReference type="SUPFAM" id="SSF53335">
    <property type="entry name" value="S-adenosyl-L-methionine-dependent methyltransferases"/>
    <property type="match status" value="1"/>
</dbReference>
<dbReference type="AlphaFoldDB" id="A0AA40F9E4"/>
<dbReference type="PANTHER" id="PTHR11538:SF26">
    <property type="entry name" value="FERREDOXIN-FOLD ANTICODON-BINDING DOMAIN-CONTAINING PROTEIN 1"/>
    <property type="match status" value="1"/>
</dbReference>
<accession>A0AA40F9E4</accession>
<evidence type="ECO:0000313" key="3">
    <source>
        <dbReference type="EMBL" id="KAK0753141.1"/>
    </source>
</evidence>
<reference evidence="3" key="1">
    <citation type="submission" date="2023-06" db="EMBL/GenBank/DDBJ databases">
        <title>Genome-scale phylogeny and comparative genomics of the fungal order Sordariales.</title>
        <authorList>
            <consortium name="Lawrence Berkeley National Laboratory"/>
            <person name="Hensen N."/>
            <person name="Bonometti L."/>
            <person name="Westerberg I."/>
            <person name="Brannstrom I.O."/>
            <person name="Guillou S."/>
            <person name="Cros-Aarteil S."/>
            <person name="Calhoun S."/>
            <person name="Haridas S."/>
            <person name="Kuo A."/>
            <person name="Mondo S."/>
            <person name="Pangilinan J."/>
            <person name="Riley R."/>
            <person name="LaButti K."/>
            <person name="Andreopoulos B."/>
            <person name="Lipzen A."/>
            <person name="Chen C."/>
            <person name="Yanf M."/>
            <person name="Daum C."/>
            <person name="Ng V."/>
            <person name="Clum A."/>
            <person name="Steindorff A."/>
            <person name="Ohm R."/>
            <person name="Martin F."/>
            <person name="Silar P."/>
            <person name="Natvig D."/>
            <person name="Lalanne C."/>
            <person name="Gautier V."/>
            <person name="Ament-velasquez S.L."/>
            <person name="Kruys A."/>
            <person name="Hutchinson M.I."/>
            <person name="Powell A.J."/>
            <person name="Barry K."/>
            <person name="Miller A.N."/>
            <person name="Grigoriev I.V."/>
            <person name="Debuchy R."/>
            <person name="Gladieux P."/>
            <person name="Thoren M.H."/>
            <person name="Johannesson H."/>
        </authorList>
    </citation>
    <scope>NUCLEOTIDE SEQUENCE</scope>
    <source>
        <strain evidence="3">SMH3187-1</strain>
    </source>
</reference>
<sequence length="325" mass="35021">MAKGGGRLVQAQKAAKKQHHLAKKQKTSSTIPKPPPTNPQKKKAPQPKSHTAPTIPFSPSDRILLLGEGDLSFAASLATHHHCTALTATVLDASPAALLAKYPHAQPNIDALSTPPHRLLYSLDALKHPPFTVPNPARPVFPWTPARVGAFDRIVFNFPHVGGRSTDVNRQVRANQELLVGFFGSALKSLAPGGKVVVTLFEGEPYTLWNVRDLARHAGLAVERSFRFQAEAYPGYRHARTLGVVRREGGKGEEARGAWRGEERAARSYVFGWGEEGSDDDEAGGEGEGGGKDGKGEPRGKDVDGDKKDEDGRKDTNRTGGADET</sequence>
<proteinExistence type="predicted"/>